<organism evidence="2 3">
    <name type="scientific">Anaerotignum lactatifermentans DSM 14214</name>
    <dbReference type="NCBI Taxonomy" id="1121323"/>
    <lineage>
        <taxon>Bacteria</taxon>
        <taxon>Bacillati</taxon>
        <taxon>Bacillota</taxon>
        <taxon>Clostridia</taxon>
        <taxon>Lachnospirales</taxon>
        <taxon>Anaerotignaceae</taxon>
        <taxon>Anaerotignum</taxon>
    </lineage>
</organism>
<dbReference type="AlphaFoldDB" id="A0A1M6M0D0"/>
<feature type="transmembrane region" description="Helical" evidence="1">
    <location>
        <begin position="12"/>
        <end position="43"/>
    </location>
</feature>
<evidence type="ECO:0000313" key="3">
    <source>
        <dbReference type="Proteomes" id="UP000183975"/>
    </source>
</evidence>
<evidence type="ECO:0000313" key="2">
    <source>
        <dbReference type="EMBL" id="SHJ76763.1"/>
    </source>
</evidence>
<keyword evidence="1" id="KW-1133">Transmembrane helix</keyword>
<dbReference type="Proteomes" id="UP000183975">
    <property type="component" value="Unassembled WGS sequence"/>
</dbReference>
<accession>A0A1M6M0D0</accession>
<dbReference type="RefSeq" id="WP_084730523.1">
    <property type="nucleotide sequence ID" value="NZ_FRAH01000005.1"/>
</dbReference>
<name>A0A1M6M0D0_9FIRM</name>
<protein>
    <submittedName>
        <fullName evidence="2">Regulatory protein YrvL</fullName>
    </submittedName>
</protein>
<feature type="transmembrane region" description="Helical" evidence="1">
    <location>
        <begin position="113"/>
        <end position="130"/>
    </location>
</feature>
<sequence length="143" mass="15780">MKKMKSLLGSMLGYGFLFGIVLLIVFVLACFGGVIMHFFGFYYESVWKLMLFFILSGLVGLPLELLAKGVPKALLAFNKISTGFARGIFFILDVLSTMVSMILVDYFMESVSATLRSVIVIAVIIAIFSVKDIGRTKKENTGL</sequence>
<keyword evidence="1" id="KW-0812">Transmembrane</keyword>
<feature type="transmembrane region" description="Helical" evidence="1">
    <location>
        <begin position="49"/>
        <end position="67"/>
    </location>
</feature>
<gene>
    <name evidence="2" type="ORF">SAMN02745138_00481</name>
</gene>
<dbReference type="InterPro" id="IPR025912">
    <property type="entry name" value="YrvL"/>
</dbReference>
<dbReference type="Pfam" id="PF14184">
    <property type="entry name" value="YrvL"/>
    <property type="match status" value="1"/>
</dbReference>
<keyword evidence="3" id="KW-1185">Reference proteome</keyword>
<dbReference type="EMBL" id="FRAH01000005">
    <property type="protein sequence ID" value="SHJ76763.1"/>
    <property type="molecule type" value="Genomic_DNA"/>
</dbReference>
<dbReference type="OrthoDB" id="1653529at2"/>
<reference evidence="2 3" key="1">
    <citation type="submission" date="2016-11" db="EMBL/GenBank/DDBJ databases">
        <authorList>
            <person name="Jaros S."/>
            <person name="Januszkiewicz K."/>
            <person name="Wedrychowicz H."/>
        </authorList>
    </citation>
    <scope>NUCLEOTIDE SEQUENCE [LARGE SCALE GENOMIC DNA]</scope>
    <source>
        <strain evidence="2 3">DSM 14214</strain>
    </source>
</reference>
<feature type="transmembrane region" description="Helical" evidence="1">
    <location>
        <begin position="88"/>
        <end position="107"/>
    </location>
</feature>
<proteinExistence type="predicted"/>
<dbReference type="PROSITE" id="PS51257">
    <property type="entry name" value="PROKAR_LIPOPROTEIN"/>
    <property type="match status" value="1"/>
</dbReference>
<keyword evidence="1" id="KW-0472">Membrane</keyword>
<evidence type="ECO:0000256" key="1">
    <source>
        <dbReference type="SAM" id="Phobius"/>
    </source>
</evidence>